<dbReference type="GO" id="GO:0005634">
    <property type="term" value="C:nucleus"/>
    <property type="evidence" value="ECO:0007669"/>
    <property type="project" value="TreeGrafter"/>
</dbReference>
<evidence type="ECO:0000256" key="3">
    <source>
        <dbReference type="ARBA" id="ARBA00005286"/>
    </source>
</evidence>
<keyword evidence="16" id="KW-1185">Reference proteome</keyword>
<keyword evidence="7 12" id="KW-0479">Metal-binding</keyword>
<feature type="non-terminal residue" evidence="15">
    <location>
        <position position="1"/>
    </location>
</feature>
<dbReference type="GO" id="GO:0000977">
    <property type="term" value="F:RNA polymerase II transcription regulatory region sequence-specific DNA binding"/>
    <property type="evidence" value="ECO:0007669"/>
    <property type="project" value="TreeGrafter"/>
</dbReference>
<dbReference type="SUPFAM" id="SSF109604">
    <property type="entry name" value="HD-domain/PDEase-like"/>
    <property type="match status" value="1"/>
</dbReference>
<comment type="caution">
    <text evidence="15">The sequence shown here is derived from an EMBL/GenBank/DDBJ whole genome shotgun (WGS) entry which is preliminary data.</text>
</comment>
<evidence type="ECO:0000256" key="7">
    <source>
        <dbReference type="ARBA" id="ARBA00022723"/>
    </source>
</evidence>
<evidence type="ECO:0000256" key="11">
    <source>
        <dbReference type="ARBA" id="ARBA00023004"/>
    </source>
</evidence>
<dbReference type="GO" id="GO:0005737">
    <property type="term" value="C:cytoplasm"/>
    <property type="evidence" value="ECO:0007669"/>
    <property type="project" value="UniProtKB-SubCell"/>
</dbReference>
<keyword evidence="8" id="KW-0863">Zinc-finger</keyword>
<dbReference type="SUPFAM" id="SSF57903">
    <property type="entry name" value="FYVE/PHD zinc finger"/>
    <property type="match status" value="1"/>
</dbReference>
<feature type="binding site" evidence="12">
    <location>
        <position position="181"/>
    </location>
    <ligand>
        <name>Fe cation</name>
        <dbReference type="ChEBI" id="CHEBI:24875"/>
        <label>1</label>
    </ligand>
</feature>
<dbReference type="GO" id="GO:0050113">
    <property type="term" value="F:inositol oxygenase activity"/>
    <property type="evidence" value="ECO:0007669"/>
    <property type="project" value="UniProtKB-UniRule"/>
</dbReference>
<dbReference type="UniPathway" id="UPA00111">
    <property type="reaction ID" value="UER00527"/>
</dbReference>
<dbReference type="Pfam" id="PF00628">
    <property type="entry name" value="PHD"/>
    <property type="match status" value="1"/>
</dbReference>
<proteinExistence type="inferred from homology"/>
<evidence type="ECO:0000256" key="13">
    <source>
        <dbReference type="RuleBase" id="RU367039"/>
    </source>
</evidence>
<dbReference type="PANTHER" id="PTHR47025">
    <property type="entry name" value="AUTOIMMUNE REGULATOR"/>
    <property type="match status" value="1"/>
</dbReference>
<dbReference type="GO" id="GO:0045944">
    <property type="term" value="P:positive regulation of transcription by RNA polymerase II"/>
    <property type="evidence" value="ECO:0007669"/>
    <property type="project" value="TreeGrafter"/>
</dbReference>
<evidence type="ECO:0000256" key="2">
    <source>
        <dbReference type="ARBA" id="ARBA00005167"/>
    </source>
</evidence>
<gene>
    <name evidence="15" type="ORF">HYC85_020637</name>
</gene>
<name>A0A7J7GS31_CAMSI</name>
<feature type="domain" description="Zinc finger PHD-type" evidence="14">
    <location>
        <begin position="13"/>
        <end position="52"/>
    </location>
</feature>
<dbReference type="Pfam" id="PF05153">
    <property type="entry name" value="MIOX"/>
    <property type="match status" value="1"/>
</dbReference>
<comment type="similarity">
    <text evidence="3 13">Belongs to the myo-inositol oxygenase family.</text>
</comment>
<dbReference type="GO" id="GO:0042393">
    <property type="term" value="F:histone binding"/>
    <property type="evidence" value="ECO:0007669"/>
    <property type="project" value="TreeGrafter"/>
</dbReference>
<dbReference type="InterPro" id="IPR007828">
    <property type="entry name" value="Inositol_oxygenase"/>
</dbReference>
<reference evidence="16" key="1">
    <citation type="journal article" date="2020" name="Nat. Commun.">
        <title>Genome assembly of wild tea tree DASZ reveals pedigree and selection history of tea varieties.</title>
        <authorList>
            <person name="Zhang W."/>
            <person name="Zhang Y."/>
            <person name="Qiu H."/>
            <person name="Guo Y."/>
            <person name="Wan H."/>
            <person name="Zhang X."/>
            <person name="Scossa F."/>
            <person name="Alseekh S."/>
            <person name="Zhang Q."/>
            <person name="Wang P."/>
            <person name="Xu L."/>
            <person name="Schmidt M.H."/>
            <person name="Jia X."/>
            <person name="Li D."/>
            <person name="Zhu A."/>
            <person name="Guo F."/>
            <person name="Chen W."/>
            <person name="Ni D."/>
            <person name="Usadel B."/>
            <person name="Fernie A.R."/>
            <person name="Wen W."/>
        </authorList>
    </citation>
    <scope>NUCLEOTIDE SEQUENCE [LARGE SCALE GENOMIC DNA]</scope>
    <source>
        <strain evidence="16">cv. G240</strain>
    </source>
</reference>
<dbReference type="GO" id="GO:0008270">
    <property type="term" value="F:zinc ion binding"/>
    <property type="evidence" value="ECO:0007669"/>
    <property type="project" value="UniProtKB-KW"/>
</dbReference>
<feature type="binding site" evidence="12">
    <location>
        <position position="235"/>
    </location>
    <ligand>
        <name>Fe cation</name>
        <dbReference type="ChEBI" id="CHEBI:24875"/>
        <label>1</label>
    </ligand>
</feature>
<evidence type="ECO:0000256" key="1">
    <source>
        <dbReference type="ARBA" id="ARBA00004496"/>
    </source>
</evidence>
<comment type="subcellular location">
    <subcellularLocation>
        <location evidence="1 13">Cytoplasm</location>
    </subcellularLocation>
</comment>
<keyword evidence="11 12" id="KW-0408">Iron</keyword>
<keyword evidence="6" id="KW-0060">Ascorbate biosynthesis</keyword>
<dbReference type="GO" id="GO:0019853">
    <property type="term" value="P:L-ascorbic acid biosynthetic process"/>
    <property type="evidence" value="ECO:0007669"/>
    <property type="project" value="UniProtKB-KW"/>
</dbReference>
<dbReference type="GO" id="GO:0003682">
    <property type="term" value="F:chromatin binding"/>
    <property type="evidence" value="ECO:0007669"/>
    <property type="project" value="TreeGrafter"/>
</dbReference>
<evidence type="ECO:0000256" key="5">
    <source>
        <dbReference type="ARBA" id="ARBA00022490"/>
    </source>
</evidence>
<dbReference type="Gene3D" id="3.30.40.10">
    <property type="entry name" value="Zinc/RING finger domain, C3HC4 (zinc finger)"/>
    <property type="match status" value="1"/>
</dbReference>
<accession>A0A7J7GS31</accession>
<comment type="catalytic activity">
    <reaction evidence="13">
        <text>myo-inositol + O2 = D-glucuronate + H2O + H(+)</text>
        <dbReference type="Rhea" id="RHEA:23696"/>
        <dbReference type="ChEBI" id="CHEBI:15377"/>
        <dbReference type="ChEBI" id="CHEBI:15378"/>
        <dbReference type="ChEBI" id="CHEBI:15379"/>
        <dbReference type="ChEBI" id="CHEBI:17268"/>
        <dbReference type="ChEBI" id="CHEBI:58720"/>
        <dbReference type="EC" id="1.13.99.1"/>
    </reaction>
</comment>
<evidence type="ECO:0000256" key="6">
    <source>
        <dbReference type="ARBA" id="ARBA00022644"/>
    </source>
</evidence>
<keyword evidence="10 13" id="KW-0560">Oxidoreductase</keyword>
<evidence type="ECO:0000256" key="9">
    <source>
        <dbReference type="ARBA" id="ARBA00022833"/>
    </source>
</evidence>
<evidence type="ECO:0000313" key="16">
    <source>
        <dbReference type="Proteomes" id="UP000593564"/>
    </source>
</evidence>
<evidence type="ECO:0000256" key="8">
    <source>
        <dbReference type="ARBA" id="ARBA00022771"/>
    </source>
</evidence>
<sequence length="281" mass="32236">SGLIVAFRPWFLITIEDGADLLCCDNCLRAFHPECVSLPSIPNGTWYCKYCENMFQKEKFMEHNANVVAAGRITGIDPLEQITKRCIHIIETTETDVGGCALCSICELIFLMMHAGAMVSANQYLALRQLYYVTSLLINIDITGDTFPLGCAFDESIVHHKVAKEHGTTLPPAALFIIRYHSFYRKHLCQNIFFKFQHIWIIHLATLYKSRAYTHLINADDVENLKWLKIFNKYDLHSKNKVRIDVEKVKPYYLSLIEKVSTTLVRKLVFPSQAEMVNIPN</sequence>
<dbReference type="PANTHER" id="PTHR47025:SF2">
    <property type="entry name" value="AUTOIMMUNE REGULATOR"/>
    <property type="match status" value="1"/>
</dbReference>
<evidence type="ECO:0000259" key="14">
    <source>
        <dbReference type="SMART" id="SM00249"/>
    </source>
</evidence>
<protein>
    <recommendedName>
        <fullName evidence="4 13">Inositol oxygenase</fullName>
        <ecNumber evidence="4 13">1.13.99.1</ecNumber>
    </recommendedName>
    <alternativeName>
        <fullName evidence="13">Myo-inositol oxygenase</fullName>
    </alternativeName>
</protein>
<comment type="pathway">
    <text evidence="2 13">Polyol metabolism; myo-inositol degradation into D-glucuronate; D-glucuronate from myo-inositol: step 1/1.</text>
</comment>
<dbReference type="SMART" id="SM00249">
    <property type="entry name" value="PHD"/>
    <property type="match status" value="1"/>
</dbReference>
<dbReference type="EC" id="1.13.99.1" evidence="4 13"/>
<reference evidence="15 16" key="2">
    <citation type="submission" date="2020-07" db="EMBL/GenBank/DDBJ databases">
        <title>Genome assembly of wild tea tree DASZ reveals pedigree and selection history of tea varieties.</title>
        <authorList>
            <person name="Zhang W."/>
        </authorList>
    </citation>
    <scope>NUCLEOTIDE SEQUENCE [LARGE SCALE GENOMIC DNA]</scope>
    <source>
        <strain evidence="16">cv. G240</strain>
        <tissue evidence="15">Leaf</tissue>
    </source>
</reference>
<evidence type="ECO:0000313" key="15">
    <source>
        <dbReference type="EMBL" id="KAF5942995.1"/>
    </source>
</evidence>
<keyword evidence="5 13" id="KW-0963">Cytoplasm</keyword>
<dbReference type="InterPro" id="IPR001965">
    <property type="entry name" value="Znf_PHD"/>
</dbReference>
<evidence type="ECO:0000256" key="12">
    <source>
        <dbReference type="PIRSR" id="PIRSR607828-2"/>
    </source>
</evidence>
<dbReference type="InterPro" id="IPR013083">
    <property type="entry name" value="Znf_RING/FYVE/PHD"/>
</dbReference>
<organism evidence="15 16">
    <name type="scientific">Camellia sinensis</name>
    <name type="common">Tea plant</name>
    <name type="synonym">Thea sinensis</name>
    <dbReference type="NCBI Taxonomy" id="4442"/>
    <lineage>
        <taxon>Eukaryota</taxon>
        <taxon>Viridiplantae</taxon>
        <taxon>Streptophyta</taxon>
        <taxon>Embryophyta</taxon>
        <taxon>Tracheophyta</taxon>
        <taxon>Spermatophyta</taxon>
        <taxon>Magnoliopsida</taxon>
        <taxon>eudicotyledons</taxon>
        <taxon>Gunneridae</taxon>
        <taxon>Pentapetalae</taxon>
        <taxon>asterids</taxon>
        <taxon>Ericales</taxon>
        <taxon>Theaceae</taxon>
        <taxon>Camellia</taxon>
    </lineage>
</organism>
<dbReference type="AlphaFoldDB" id="A0A7J7GS31"/>
<dbReference type="Proteomes" id="UP000593564">
    <property type="component" value="Unassembled WGS sequence"/>
</dbReference>
<evidence type="ECO:0000256" key="10">
    <source>
        <dbReference type="ARBA" id="ARBA00023002"/>
    </source>
</evidence>
<evidence type="ECO:0000256" key="4">
    <source>
        <dbReference type="ARBA" id="ARBA00011919"/>
    </source>
</evidence>
<dbReference type="EMBL" id="JACBKZ010000009">
    <property type="protein sequence ID" value="KAF5942995.1"/>
    <property type="molecule type" value="Genomic_DNA"/>
</dbReference>
<keyword evidence="9" id="KW-0862">Zinc</keyword>
<comment type="cofactor">
    <cofactor evidence="12 13">
        <name>Fe cation</name>
        <dbReference type="ChEBI" id="CHEBI:24875"/>
    </cofactor>
    <text evidence="12 13">Binds 2 iron ions per subunit.</text>
</comment>
<dbReference type="InterPro" id="IPR011011">
    <property type="entry name" value="Znf_FYVE_PHD"/>
</dbReference>
<dbReference type="GO" id="GO:0019310">
    <property type="term" value="P:inositol catabolic process"/>
    <property type="evidence" value="ECO:0007669"/>
    <property type="project" value="UniProtKB-UniRule"/>
</dbReference>
<dbReference type="InterPro" id="IPR019787">
    <property type="entry name" value="Znf_PHD-finger"/>
</dbReference>
<dbReference type="GO" id="GO:0005506">
    <property type="term" value="F:iron ion binding"/>
    <property type="evidence" value="ECO:0007669"/>
    <property type="project" value="InterPro"/>
</dbReference>